<organism evidence="1 2">
    <name type="scientific">Penicillium thymicola</name>
    <dbReference type="NCBI Taxonomy" id="293382"/>
    <lineage>
        <taxon>Eukaryota</taxon>
        <taxon>Fungi</taxon>
        <taxon>Dikarya</taxon>
        <taxon>Ascomycota</taxon>
        <taxon>Pezizomycotina</taxon>
        <taxon>Eurotiomycetes</taxon>
        <taxon>Eurotiomycetidae</taxon>
        <taxon>Eurotiales</taxon>
        <taxon>Aspergillaceae</taxon>
        <taxon>Penicillium</taxon>
    </lineage>
</organism>
<evidence type="ECO:0000313" key="2">
    <source>
        <dbReference type="Proteomes" id="UP001227192"/>
    </source>
</evidence>
<evidence type="ECO:0000313" key="1">
    <source>
        <dbReference type="EMBL" id="KAJ9488549.1"/>
    </source>
</evidence>
<dbReference type="EMBL" id="LACB01000114">
    <property type="protein sequence ID" value="KAJ9488549.1"/>
    <property type="molecule type" value="Genomic_DNA"/>
</dbReference>
<sequence length="75" mass="8116">MGGYASHMVHAATLIHPTLLTTTYELCVTPSHSILLLPTTFSNVVPSRKHISAFVGGICYVDGATYNDKSKFIGY</sequence>
<accession>A0AAI9X9L5</accession>
<proteinExistence type="predicted"/>
<reference evidence="1" key="2">
    <citation type="journal article" date="2016" name="Fungal Biol.">
        <title>Ochratoxin A production by Penicillium thymicola.</title>
        <authorList>
            <person name="Nguyen H.D.T."/>
            <person name="McMullin D.R."/>
            <person name="Ponomareva E."/>
            <person name="Riley R."/>
            <person name="Pomraning K.R."/>
            <person name="Baker S.E."/>
            <person name="Seifert K.A."/>
        </authorList>
    </citation>
    <scope>NUCLEOTIDE SEQUENCE</scope>
    <source>
        <strain evidence="1">DAOM 180753</strain>
    </source>
</reference>
<gene>
    <name evidence="1" type="ORF">VN97_g4766</name>
</gene>
<keyword evidence="2" id="KW-1185">Reference proteome</keyword>
<reference evidence="1" key="1">
    <citation type="submission" date="2015-06" db="EMBL/GenBank/DDBJ databases">
        <authorList>
            <person name="Nguyen H."/>
        </authorList>
    </citation>
    <scope>NUCLEOTIDE SEQUENCE</scope>
    <source>
        <strain evidence="1">DAOM 180753</strain>
    </source>
</reference>
<dbReference type="AlphaFoldDB" id="A0AAI9X9L5"/>
<name>A0AAI9X9L5_PENTH</name>
<comment type="caution">
    <text evidence="1">The sequence shown here is derived from an EMBL/GenBank/DDBJ whole genome shotgun (WGS) entry which is preliminary data.</text>
</comment>
<dbReference type="Proteomes" id="UP001227192">
    <property type="component" value="Unassembled WGS sequence"/>
</dbReference>
<protein>
    <submittedName>
        <fullName evidence="1">Uncharacterized protein</fullName>
    </submittedName>
</protein>